<comment type="caution">
    <text evidence="1">The sequence shown here is derived from an EMBL/GenBank/DDBJ whole genome shotgun (WGS) entry which is preliminary data.</text>
</comment>
<keyword evidence="2" id="KW-1185">Reference proteome</keyword>
<dbReference type="InterPro" id="IPR012340">
    <property type="entry name" value="NA-bd_OB-fold"/>
</dbReference>
<organism evidence="1 2">
    <name type="scientific">Mikania micrantha</name>
    <name type="common">bitter vine</name>
    <dbReference type="NCBI Taxonomy" id="192012"/>
    <lineage>
        <taxon>Eukaryota</taxon>
        <taxon>Viridiplantae</taxon>
        <taxon>Streptophyta</taxon>
        <taxon>Embryophyta</taxon>
        <taxon>Tracheophyta</taxon>
        <taxon>Spermatophyta</taxon>
        <taxon>Magnoliopsida</taxon>
        <taxon>eudicotyledons</taxon>
        <taxon>Gunneridae</taxon>
        <taxon>Pentapetalae</taxon>
        <taxon>asterids</taxon>
        <taxon>campanulids</taxon>
        <taxon>Asterales</taxon>
        <taxon>Asteraceae</taxon>
        <taxon>Asteroideae</taxon>
        <taxon>Heliantheae alliance</taxon>
        <taxon>Eupatorieae</taxon>
        <taxon>Mikania</taxon>
    </lineage>
</organism>
<evidence type="ECO:0000313" key="1">
    <source>
        <dbReference type="EMBL" id="KAD3067891.1"/>
    </source>
</evidence>
<dbReference type="Proteomes" id="UP000326396">
    <property type="component" value="Linkage Group LG7"/>
</dbReference>
<accession>A0A5N6M2C5</accession>
<evidence type="ECO:0000313" key="2">
    <source>
        <dbReference type="Proteomes" id="UP000326396"/>
    </source>
</evidence>
<dbReference type="OrthoDB" id="1696112at2759"/>
<dbReference type="EMBL" id="SZYD01000017">
    <property type="protein sequence ID" value="KAD3067891.1"/>
    <property type="molecule type" value="Genomic_DNA"/>
</dbReference>
<sequence length="195" mass="22532">MIPTSLNRTSLKLLTFSILWCSYFSKFDLTIDQQWQQRWSQEEVKRILLVLLLTGQFLEMIDQNNDFVSSITGSNYYVRILSTINRELLKPSASDALHHYSNALVDVLSLEADSRVAVDGGSGWHRWRGLTELERSAVSVEKKMWKQGLEEKRWWLVAGDGRLQTADAVVLLPHLRSSSHLTCNQIWLTFERSFT</sequence>
<name>A0A5N6M2C5_9ASTR</name>
<proteinExistence type="predicted"/>
<reference evidence="1 2" key="1">
    <citation type="submission" date="2019-05" db="EMBL/GenBank/DDBJ databases">
        <title>Mikania micrantha, genome provides insights into the molecular mechanism of rapid growth.</title>
        <authorList>
            <person name="Liu B."/>
        </authorList>
    </citation>
    <scope>NUCLEOTIDE SEQUENCE [LARGE SCALE GENOMIC DNA]</scope>
    <source>
        <strain evidence="1">NLD-2019</strain>
        <tissue evidence="1">Leaf</tissue>
    </source>
</reference>
<dbReference type="Gene3D" id="2.40.50.140">
    <property type="entry name" value="Nucleic acid-binding proteins"/>
    <property type="match status" value="1"/>
</dbReference>
<dbReference type="AlphaFoldDB" id="A0A5N6M2C5"/>
<gene>
    <name evidence="1" type="ORF">E3N88_35771</name>
</gene>
<protein>
    <submittedName>
        <fullName evidence="1">Uncharacterized protein</fullName>
    </submittedName>
</protein>